<protein>
    <submittedName>
        <fullName evidence="3">DUF2235 domain-containing protein</fullName>
    </submittedName>
</protein>
<evidence type="ECO:0000313" key="3">
    <source>
        <dbReference type="EMBL" id="GJE99327.1"/>
    </source>
</evidence>
<evidence type="ECO:0000256" key="1">
    <source>
        <dbReference type="SAM" id="MobiDB-lite"/>
    </source>
</evidence>
<sequence>MDAQSSTSAKVTFVAEPIHIAEAIATSAAAPAVAIAPAVEPATVPPSMSVDSLAALAKRRTLVLCFDGTSNQYDGNNTNIVKFYSLLKKDSTDEQLCYYQPGIGTYFQPGVVQPLFQWGAKMLDEAIAWYLDAHVRGGYTFLMQNYRPGDKICIFGFSRGAYTARALAGMLHKIGLLPKDNPEQLPAAYKLFKNCDEDSRELAAGFKRTFCRSVLVEFMGVWDTVASVGLLRSKTLPFTTTNTTIKTFRHALSLDERRCKFQPNLYHRLTPDAAFTVPDVTAVPDDDAPASAVSDISFDDEDKRRRWEEEQRAERAAEDARHRAQEAQNTPAHSGRRTWSWSRVLKRKTPLHEAAPCKRTAFDTTVNPRDDPSGDAIGQTDVLEVWFAGCHGDVGGGTVRNGTETCLADNSLRWMVRHVVQAQCGIAFDSAALARAGVPAATFAGPGLPLTPPAPAPASPTAYKVPRKPVLGVATAGAGHGAAQRPLEAFGVGRAASEASDASTDSARAAAVRDACAPLYDQLVADRRWWLLEVIPTNYCYQDGRGVWHNRWSVHMGRGRHIPDICPKFHESVRERMLDTTLNYRPAAQWREGSEVYVP</sequence>
<dbReference type="PANTHER" id="PTHR33840">
    <property type="match status" value="1"/>
</dbReference>
<dbReference type="AlphaFoldDB" id="A0A9P3LMG3"/>
<gene>
    <name evidence="3" type="ORF">PsYK624_155810</name>
</gene>
<dbReference type="EMBL" id="BPQB01000106">
    <property type="protein sequence ID" value="GJE99327.1"/>
    <property type="molecule type" value="Genomic_DNA"/>
</dbReference>
<evidence type="ECO:0000313" key="4">
    <source>
        <dbReference type="Proteomes" id="UP000703269"/>
    </source>
</evidence>
<dbReference type="OrthoDB" id="3162439at2759"/>
<organism evidence="3 4">
    <name type="scientific">Phanerochaete sordida</name>
    <dbReference type="NCBI Taxonomy" id="48140"/>
    <lineage>
        <taxon>Eukaryota</taxon>
        <taxon>Fungi</taxon>
        <taxon>Dikarya</taxon>
        <taxon>Basidiomycota</taxon>
        <taxon>Agaricomycotina</taxon>
        <taxon>Agaricomycetes</taxon>
        <taxon>Polyporales</taxon>
        <taxon>Phanerochaetaceae</taxon>
        <taxon>Phanerochaete</taxon>
    </lineage>
</organism>
<accession>A0A9P3LMG3</accession>
<feature type="region of interest" description="Disordered" evidence="1">
    <location>
        <begin position="301"/>
        <end position="338"/>
    </location>
</feature>
<dbReference type="InterPro" id="IPR018712">
    <property type="entry name" value="Tle1-like_cat"/>
</dbReference>
<dbReference type="Proteomes" id="UP000703269">
    <property type="component" value="Unassembled WGS sequence"/>
</dbReference>
<dbReference type="PANTHER" id="PTHR33840:SF2">
    <property type="entry name" value="TLE1 PHOSPHOLIPASE DOMAIN-CONTAINING PROTEIN"/>
    <property type="match status" value="1"/>
</dbReference>
<dbReference type="Pfam" id="PF09994">
    <property type="entry name" value="T6SS_Tle1-like_cat"/>
    <property type="match status" value="1"/>
</dbReference>
<feature type="compositionally biased region" description="Polar residues" evidence="1">
    <location>
        <begin position="329"/>
        <end position="338"/>
    </location>
</feature>
<feature type="domain" description="T6SS Phospholipase effector Tle1-like catalytic" evidence="2">
    <location>
        <begin position="60"/>
        <end position="417"/>
    </location>
</feature>
<feature type="compositionally biased region" description="Basic and acidic residues" evidence="1">
    <location>
        <begin position="301"/>
        <end position="325"/>
    </location>
</feature>
<evidence type="ECO:0000259" key="2">
    <source>
        <dbReference type="Pfam" id="PF09994"/>
    </source>
</evidence>
<proteinExistence type="predicted"/>
<keyword evidence="4" id="KW-1185">Reference proteome</keyword>
<name>A0A9P3LMG3_9APHY</name>
<reference evidence="3 4" key="1">
    <citation type="submission" date="2021-08" db="EMBL/GenBank/DDBJ databases">
        <title>Draft Genome Sequence of Phanerochaete sordida strain YK-624.</title>
        <authorList>
            <person name="Mori T."/>
            <person name="Dohra H."/>
            <person name="Suzuki T."/>
            <person name="Kawagishi H."/>
            <person name="Hirai H."/>
        </authorList>
    </citation>
    <scope>NUCLEOTIDE SEQUENCE [LARGE SCALE GENOMIC DNA]</scope>
    <source>
        <strain evidence="3 4">YK-624</strain>
    </source>
</reference>
<comment type="caution">
    <text evidence="3">The sequence shown here is derived from an EMBL/GenBank/DDBJ whole genome shotgun (WGS) entry which is preliminary data.</text>
</comment>